<dbReference type="EMBL" id="BAAAPO010000046">
    <property type="protein sequence ID" value="GAA1804835.1"/>
    <property type="molecule type" value="Genomic_DNA"/>
</dbReference>
<evidence type="ECO:0000313" key="2">
    <source>
        <dbReference type="Proteomes" id="UP001499938"/>
    </source>
</evidence>
<keyword evidence="2" id="KW-1185">Reference proteome</keyword>
<protein>
    <submittedName>
        <fullName evidence="1">Uncharacterized protein</fullName>
    </submittedName>
</protein>
<organism evidence="1 2">
    <name type="scientific">Nostocoides veronense</name>
    <dbReference type="NCBI Taxonomy" id="330836"/>
    <lineage>
        <taxon>Bacteria</taxon>
        <taxon>Bacillati</taxon>
        <taxon>Actinomycetota</taxon>
        <taxon>Actinomycetes</taxon>
        <taxon>Micrococcales</taxon>
        <taxon>Intrasporangiaceae</taxon>
        <taxon>Nostocoides</taxon>
    </lineage>
</organism>
<name>A0ABN2M2Z5_9MICO</name>
<accession>A0ABN2M2Z5</accession>
<dbReference type="RefSeq" id="WP_344087406.1">
    <property type="nucleotide sequence ID" value="NZ_BAAAPO010000046.1"/>
</dbReference>
<reference evidence="1 2" key="1">
    <citation type="journal article" date="2019" name="Int. J. Syst. Evol. Microbiol.">
        <title>The Global Catalogue of Microorganisms (GCM) 10K type strain sequencing project: providing services to taxonomists for standard genome sequencing and annotation.</title>
        <authorList>
            <consortium name="The Broad Institute Genomics Platform"/>
            <consortium name="The Broad Institute Genome Sequencing Center for Infectious Disease"/>
            <person name="Wu L."/>
            <person name="Ma J."/>
        </authorList>
    </citation>
    <scope>NUCLEOTIDE SEQUENCE [LARGE SCALE GENOMIC DNA]</scope>
    <source>
        <strain evidence="1 2">JCM 15592</strain>
    </source>
</reference>
<dbReference type="Proteomes" id="UP001499938">
    <property type="component" value="Unassembled WGS sequence"/>
</dbReference>
<proteinExistence type="predicted"/>
<sequence>MPGGDAFDERDVRHELAAAIDDLRSLLRAFDEVEPAAMVERFYIHAINELDLAGRTVVDALDRGLGGAR</sequence>
<gene>
    <name evidence="1" type="ORF">GCM10009811_30570</name>
</gene>
<comment type="caution">
    <text evidence="1">The sequence shown here is derived from an EMBL/GenBank/DDBJ whole genome shotgun (WGS) entry which is preliminary data.</text>
</comment>
<evidence type="ECO:0000313" key="1">
    <source>
        <dbReference type="EMBL" id="GAA1804835.1"/>
    </source>
</evidence>